<feature type="coiled-coil region" evidence="1">
    <location>
        <begin position="33"/>
        <end position="67"/>
    </location>
</feature>
<evidence type="ECO:0000313" key="4">
    <source>
        <dbReference type="Proteomes" id="UP000326924"/>
    </source>
</evidence>
<reference evidence="3 4" key="1">
    <citation type="submission" date="2019-09" db="EMBL/GenBank/DDBJ databases">
        <title>Draft genome of the ectomycorrhizal ascomycete Sphaerosporella brunnea.</title>
        <authorList>
            <consortium name="DOE Joint Genome Institute"/>
            <person name="Benucci G.M."/>
            <person name="Marozzi G."/>
            <person name="Antonielli L."/>
            <person name="Sanchez S."/>
            <person name="Marco P."/>
            <person name="Wang X."/>
            <person name="Falini L.B."/>
            <person name="Barry K."/>
            <person name="Haridas S."/>
            <person name="Lipzen A."/>
            <person name="Labutti K."/>
            <person name="Grigoriev I.V."/>
            <person name="Murat C."/>
            <person name="Martin F."/>
            <person name="Albertini E."/>
            <person name="Donnini D."/>
            <person name="Bonito G."/>
        </authorList>
    </citation>
    <scope>NUCLEOTIDE SEQUENCE [LARGE SCALE GENOMIC DNA]</scope>
    <source>
        <strain evidence="3 4">Sb_GMNB300</strain>
    </source>
</reference>
<feature type="compositionally biased region" description="Pro residues" evidence="2">
    <location>
        <begin position="1"/>
        <end position="10"/>
    </location>
</feature>
<sequence>MLSMPTPDPTVSPRFSSPQSSACETETVLAAVELFIRKERASLQAEIRRLQAENAALLKENGELLRRTISTSCSSPSSTATLVMVDAEKGEKMSSPEPRDDLVATLVEKVHHYQRFLLKERETSALREASFDQSFHVLHKTVKDSLRPASQHHLCARQGHTTPASGVPDLGHMNTPPLSPKISESMSQSDPLVNKVIELSFKMSQRAAEMKRIRQLAESKAEQAASRIAQLERKSEGLSLLQAHNKQVDLELDVLKLRLKKLETLALEYVPLVEQDILLDFEAYKDELLKVQTRQKQRRKKEARWNLWRADLL</sequence>
<feature type="region of interest" description="Disordered" evidence="2">
    <location>
        <begin position="1"/>
        <end position="22"/>
    </location>
</feature>
<feature type="compositionally biased region" description="Polar residues" evidence="2">
    <location>
        <begin position="13"/>
        <end position="22"/>
    </location>
</feature>
<dbReference type="InParanoid" id="A0A5J5EEA3"/>
<evidence type="ECO:0000256" key="1">
    <source>
        <dbReference type="SAM" id="Coils"/>
    </source>
</evidence>
<comment type="caution">
    <text evidence="3">The sequence shown here is derived from an EMBL/GenBank/DDBJ whole genome shotgun (WGS) entry which is preliminary data.</text>
</comment>
<accession>A0A5J5EEA3</accession>
<evidence type="ECO:0000256" key="2">
    <source>
        <dbReference type="SAM" id="MobiDB-lite"/>
    </source>
</evidence>
<evidence type="ECO:0000313" key="3">
    <source>
        <dbReference type="EMBL" id="KAA8893942.1"/>
    </source>
</evidence>
<name>A0A5J5EEA3_9PEZI</name>
<dbReference type="Proteomes" id="UP000326924">
    <property type="component" value="Unassembled WGS sequence"/>
</dbReference>
<keyword evidence="4" id="KW-1185">Reference proteome</keyword>
<dbReference type="AlphaFoldDB" id="A0A5J5EEA3"/>
<keyword evidence="1" id="KW-0175">Coiled coil</keyword>
<dbReference type="OrthoDB" id="10267912at2759"/>
<organism evidence="3 4">
    <name type="scientific">Sphaerosporella brunnea</name>
    <dbReference type="NCBI Taxonomy" id="1250544"/>
    <lineage>
        <taxon>Eukaryota</taxon>
        <taxon>Fungi</taxon>
        <taxon>Dikarya</taxon>
        <taxon>Ascomycota</taxon>
        <taxon>Pezizomycotina</taxon>
        <taxon>Pezizomycetes</taxon>
        <taxon>Pezizales</taxon>
        <taxon>Pyronemataceae</taxon>
        <taxon>Sphaerosporella</taxon>
    </lineage>
</organism>
<dbReference type="EMBL" id="VXIS01000387">
    <property type="protein sequence ID" value="KAA8893942.1"/>
    <property type="molecule type" value="Genomic_DNA"/>
</dbReference>
<protein>
    <submittedName>
        <fullName evidence="3">Uncharacterized protein</fullName>
    </submittedName>
</protein>
<gene>
    <name evidence="3" type="ORF">FN846DRAFT_976728</name>
</gene>
<proteinExistence type="predicted"/>
<feature type="coiled-coil region" evidence="1">
    <location>
        <begin position="214"/>
        <end position="265"/>
    </location>
</feature>